<evidence type="ECO:0000313" key="3">
    <source>
        <dbReference type="Proteomes" id="UP000764110"/>
    </source>
</evidence>
<reference evidence="2 3" key="1">
    <citation type="submission" date="2020-07" db="EMBL/GenBank/DDBJ databases">
        <title>Metarhizium humberi genome.</title>
        <authorList>
            <person name="Lysoe E."/>
        </authorList>
    </citation>
    <scope>NUCLEOTIDE SEQUENCE [LARGE SCALE GENOMIC DNA]</scope>
    <source>
        <strain evidence="2 3">ESALQ1638</strain>
    </source>
</reference>
<proteinExistence type="predicted"/>
<accession>A0A9P8S8A4</accession>
<feature type="region of interest" description="Disordered" evidence="1">
    <location>
        <begin position="1"/>
        <end position="60"/>
    </location>
</feature>
<evidence type="ECO:0000256" key="1">
    <source>
        <dbReference type="SAM" id="MobiDB-lite"/>
    </source>
</evidence>
<evidence type="ECO:0000313" key="2">
    <source>
        <dbReference type="EMBL" id="KAH0597737.1"/>
    </source>
</evidence>
<feature type="compositionally biased region" description="Polar residues" evidence="1">
    <location>
        <begin position="1"/>
        <end position="19"/>
    </location>
</feature>
<comment type="caution">
    <text evidence="2">The sequence shown here is derived from an EMBL/GenBank/DDBJ whole genome shotgun (WGS) entry which is preliminary data.</text>
</comment>
<sequence>MNQLTDIDTDMPTTTNKTSPLAPASLSGSRAHGSYKIEDDSPSPGQANRKPTENTLLLRPQDTPLPCLSIQDGPCCSANVFQGREVPPLPLSSGPYTPLAPPMAEQWQRLPASQT</sequence>
<dbReference type="EMBL" id="JACEFI010000006">
    <property type="protein sequence ID" value="KAH0597737.1"/>
    <property type="molecule type" value="Genomic_DNA"/>
</dbReference>
<dbReference type="Proteomes" id="UP000764110">
    <property type="component" value="Unassembled WGS sequence"/>
</dbReference>
<dbReference type="AlphaFoldDB" id="A0A9P8S8A4"/>
<gene>
    <name evidence="2" type="ORF">MHUMG1_04108</name>
</gene>
<organism evidence="2 3">
    <name type="scientific">Metarhizium humberi</name>
    <dbReference type="NCBI Taxonomy" id="2596975"/>
    <lineage>
        <taxon>Eukaryota</taxon>
        <taxon>Fungi</taxon>
        <taxon>Dikarya</taxon>
        <taxon>Ascomycota</taxon>
        <taxon>Pezizomycotina</taxon>
        <taxon>Sordariomycetes</taxon>
        <taxon>Hypocreomycetidae</taxon>
        <taxon>Hypocreales</taxon>
        <taxon>Clavicipitaceae</taxon>
        <taxon>Metarhizium</taxon>
    </lineage>
</organism>
<keyword evidence="3" id="KW-1185">Reference proteome</keyword>
<name>A0A9P8S8A4_9HYPO</name>
<protein>
    <submittedName>
        <fullName evidence="2">Uncharacterized protein</fullName>
    </submittedName>
</protein>